<name>A0A3A3FUN5_9BURK</name>
<dbReference type="Proteomes" id="UP000265955">
    <property type="component" value="Unassembled WGS sequence"/>
</dbReference>
<proteinExistence type="predicted"/>
<dbReference type="EMBL" id="QYUO01000001">
    <property type="protein sequence ID" value="RJF97911.1"/>
    <property type="molecule type" value="Genomic_DNA"/>
</dbReference>
<keyword evidence="3" id="KW-1185">Reference proteome</keyword>
<evidence type="ECO:0000313" key="3">
    <source>
        <dbReference type="Proteomes" id="UP000265955"/>
    </source>
</evidence>
<feature type="region of interest" description="Disordered" evidence="1">
    <location>
        <begin position="55"/>
        <end position="83"/>
    </location>
</feature>
<sequence length="83" mass="9225">MASKAECDKFAAQLAQRFQEYTKWAIGHWPNKDFPLLESDFSASRRELSTILGAKLSEGEDPATPAGNPDAGQFRDVTPMPWP</sequence>
<dbReference type="RefSeq" id="WP_119767857.1">
    <property type="nucleotide sequence ID" value="NZ_QYUO01000001.1"/>
</dbReference>
<accession>A0A3A3FUN5</accession>
<organism evidence="2 3">
    <name type="scientific">Noviherbaspirillum saxi</name>
    <dbReference type="NCBI Taxonomy" id="2320863"/>
    <lineage>
        <taxon>Bacteria</taxon>
        <taxon>Pseudomonadati</taxon>
        <taxon>Pseudomonadota</taxon>
        <taxon>Betaproteobacteria</taxon>
        <taxon>Burkholderiales</taxon>
        <taxon>Oxalobacteraceae</taxon>
        <taxon>Noviherbaspirillum</taxon>
    </lineage>
</organism>
<protein>
    <submittedName>
        <fullName evidence="2">Uncharacterized protein</fullName>
    </submittedName>
</protein>
<comment type="caution">
    <text evidence="2">The sequence shown here is derived from an EMBL/GenBank/DDBJ whole genome shotgun (WGS) entry which is preliminary data.</text>
</comment>
<dbReference type="OrthoDB" id="5705788at2"/>
<evidence type="ECO:0000256" key="1">
    <source>
        <dbReference type="SAM" id="MobiDB-lite"/>
    </source>
</evidence>
<gene>
    <name evidence="2" type="ORF">D3871_04785</name>
</gene>
<dbReference type="AlphaFoldDB" id="A0A3A3FUN5"/>
<reference evidence="3" key="1">
    <citation type="submission" date="2018-09" db="EMBL/GenBank/DDBJ databases">
        <authorList>
            <person name="Zhu H."/>
        </authorList>
    </citation>
    <scope>NUCLEOTIDE SEQUENCE [LARGE SCALE GENOMIC DNA]</scope>
    <source>
        <strain evidence="3">K1R23-30</strain>
    </source>
</reference>
<evidence type="ECO:0000313" key="2">
    <source>
        <dbReference type="EMBL" id="RJF97911.1"/>
    </source>
</evidence>